<accession>A0A1B6GY68</accession>
<feature type="signal peptide" evidence="1">
    <location>
        <begin position="1"/>
        <end position="26"/>
    </location>
</feature>
<evidence type="ECO:0000313" key="2">
    <source>
        <dbReference type="EMBL" id="JAS67358.1"/>
    </source>
</evidence>
<proteinExistence type="predicted"/>
<reference evidence="2" key="1">
    <citation type="submission" date="2015-11" db="EMBL/GenBank/DDBJ databases">
        <title>De novo transcriptome assembly of four potential Pierce s Disease insect vectors from Arizona vineyards.</title>
        <authorList>
            <person name="Tassone E.E."/>
        </authorList>
    </citation>
    <scope>NUCLEOTIDE SEQUENCE</scope>
</reference>
<dbReference type="AlphaFoldDB" id="A0A1B6GY68"/>
<organism evidence="2">
    <name type="scientific">Cuerna arida</name>
    <dbReference type="NCBI Taxonomy" id="1464854"/>
    <lineage>
        <taxon>Eukaryota</taxon>
        <taxon>Metazoa</taxon>
        <taxon>Ecdysozoa</taxon>
        <taxon>Arthropoda</taxon>
        <taxon>Hexapoda</taxon>
        <taxon>Insecta</taxon>
        <taxon>Pterygota</taxon>
        <taxon>Neoptera</taxon>
        <taxon>Paraneoptera</taxon>
        <taxon>Hemiptera</taxon>
        <taxon>Auchenorrhyncha</taxon>
        <taxon>Membracoidea</taxon>
        <taxon>Cicadellidae</taxon>
        <taxon>Cicadellinae</taxon>
        <taxon>Proconiini</taxon>
        <taxon>Cuerna</taxon>
    </lineage>
</organism>
<gene>
    <name evidence="2" type="ORF">g.2185</name>
</gene>
<dbReference type="EMBL" id="GECZ01002411">
    <property type="protein sequence ID" value="JAS67358.1"/>
    <property type="molecule type" value="Transcribed_RNA"/>
</dbReference>
<dbReference type="PROSITE" id="PS51257">
    <property type="entry name" value="PROKAR_LIPOPROTEIN"/>
    <property type="match status" value="1"/>
</dbReference>
<protein>
    <submittedName>
        <fullName evidence="2">Uncharacterized protein</fullName>
    </submittedName>
</protein>
<name>A0A1B6GY68_9HEMI</name>
<evidence type="ECO:0000256" key="1">
    <source>
        <dbReference type="SAM" id="SignalP"/>
    </source>
</evidence>
<keyword evidence="1" id="KW-0732">Signal</keyword>
<feature type="chain" id="PRO_5008584036" evidence="1">
    <location>
        <begin position="27"/>
        <end position="164"/>
    </location>
</feature>
<sequence>MAIILKQAINILSYILLIVACFMVLAQETEPPEEEEQSVQEICQFLITTDKDLVEKYKASPKGEGEAIMALVRQYNDALASIVRKYMNEKRNNVTSTVTDAQALIDHGGPEFINFYIERPILEERFGINNVSSRILCCQRQNAIDLWQDFYKVYSKISDTDEEV</sequence>